<evidence type="ECO:0008006" key="3">
    <source>
        <dbReference type="Google" id="ProtNLM"/>
    </source>
</evidence>
<dbReference type="Gene3D" id="2.60.40.10">
    <property type="entry name" value="Immunoglobulins"/>
    <property type="match status" value="1"/>
</dbReference>
<gene>
    <name evidence="1" type="ORF">Desgi_3433</name>
</gene>
<evidence type="ECO:0000313" key="1">
    <source>
        <dbReference type="EMBL" id="AGL02776.1"/>
    </source>
</evidence>
<dbReference type="Proteomes" id="UP000013520">
    <property type="component" value="Chromosome"/>
</dbReference>
<dbReference type="RefSeq" id="WP_006524585.1">
    <property type="nucleotide sequence ID" value="NC_021184.1"/>
</dbReference>
<dbReference type="STRING" id="767817.Desgi_3433"/>
<dbReference type="GO" id="GO:0016020">
    <property type="term" value="C:membrane"/>
    <property type="evidence" value="ECO:0007669"/>
    <property type="project" value="InterPro"/>
</dbReference>
<dbReference type="Pfam" id="PF05345">
    <property type="entry name" value="He_PIG"/>
    <property type="match status" value="1"/>
</dbReference>
<name>R4KT51_9FIRM</name>
<dbReference type="InterPro" id="IPR015919">
    <property type="entry name" value="Cadherin-like_sf"/>
</dbReference>
<dbReference type="KEGG" id="dgi:Desgi_3433"/>
<accession>R4KT51</accession>
<dbReference type="EMBL" id="CP003273">
    <property type="protein sequence ID" value="AGL02776.1"/>
    <property type="molecule type" value="Genomic_DNA"/>
</dbReference>
<keyword evidence="2" id="KW-1185">Reference proteome</keyword>
<proteinExistence type="predicted"/>
<dbReference type="InterPro" id="IPR013783">
    <property type="entry name" value="Ig-like_fold"/>
</dbReference>
<dbReference type="OrthoDB" id="976756at2"/>
<organism evidence="1 2">
    <name type="scientific">Desulfoscipio gibsoniae DSM 7213</name>
    <dbReference type="NCBI Taxonomy" id="767817"/>
    <lineage>
        <taxon>Bacteria</taxon>
        <taxon>Bacillati</taxon>
        <taxon>Bacillota</taxon>
        <taxon>Clostridia</taxon>
        <taxon>Eubacteriales</taxon>
        <taxon>Desulfallaceae</taxon>
        <taxon>Desulfoscipio</taxon>
    </lineage>
</organism>
<protein>
    <recommendedName>
        <fullName evidence="3">Dystroglycan-type cadherin-like domain-containing protein</fullName>
    </recommendedName>
</protein>
<dbReference type="GO" id="GO:0005509">
    <property type="term" value="F:calcium ion binding"/>
    <property type="evidence" value="ECO:0007669"/>
    <property type="project" value="InterPro"/>
</dbReference>
<sequence>MEKIEFISNDDKQLFENKGEPPVCEAPDETQPAYIGIPFSIDIIISDPDGEITEVEVVNFPPWASLNMLTELPAADAIASISGSPGPDDEGFYDMSIVATDNDGNQTTSSLKIKVTDYGFSDDPPGVA</sequence>
<evidence type="ECO:0000313" key="2">
    <source>
        <dbReference type="Proteomes" id="UP000013520"/>
    </source>
</evidence>
<dbReference type="SUPFAM" id="SSF49313">
    <property type="entry name" value="Cadherin-like"/>
    <property type="match status" value="1"/>
</dbReference>
<dbReference type="HOGENOM" id="CLU_1956028_0_0_9"/>
<reference evidence="1 2" key="1">
    <citation type="submission" date="2012-01" db="EMBL/GenBank/DDBJ databases">
        <title>Complete sequence of Desulfotomaculum gibsoniae DSM 7213.</title>
        <authorList>
            <consortium name="US DOE Joint Genome Institute"/>
            <person name="Lucas S."/>
            <person name="Han J."/>
            <person name="Lapidus A."/>
            <person name="Cheng J.-F."/>
            <person name="Goodwin L."/>
            <person name="Pitluck S."/>
            <person name="Peters L."/>
            <person name="Ovchinnikova G."/>
            <person name="Teshima H."/>
            <person name="Detter J.C."/>
            <person name="Han C."/>
            <person name="Tapia R."/>
            <person name="Land M."/>
            <person name="Hauser L."/>
            <person name="Kyrpides N."/>
            <person name="Ivanova N."/>
            <person name="Pagani I."/>
            <person name="Parshina S."/>
            <person name="Plugge C."/>
            <person name="Muyzer G."/>
            <person name="Kuever J."/>
            <person name="Ivanova A."/>
            <person name="Nazina T."/>
            <person name="Klenk H.-P."/>
            <person name="Brambilla E."/>
            <person name="Spring S."/>
            <person name="Stams A.F."/>
            <person name="Woyke T."/>
        </authorList>
    </citation>
    <scope>NUCLEOTIDE SEQUENCE [LARGE SCALE GENOMIC DNA]</scope>
    <source>
        <strain evidence="1 2">DSM 7213</strain>
    </source>
</reference>
<dbReference type="AlphaFoldDB" id="R4KT51"/>